<sequence length="765" mass="89680">MKRISELSGSLWTDYNPTDPGITLHEILCFSVLDLGYRMTFDIPDLLTPDGYHYPSHEYSFHEPYKALSSGPITIGDYRKLILENVAGVKNVWLTPTTRKVYLPEDILSEAQGIDSESKSVDVKGYYDVFVDLVDNTPSSAGAAKQEVDRLLMKHRNLCENFLPCKSMEHIPVGIEADIEVESDYDYNALLSTLLDEISQYISTSLHLYSFTEMLEKGYSVSDIFTGPLPRLGYVDMSEIEPLDTNHKLYVSDIINIIMQHSGVKGVRHLAFVVKEENLREVVNMNYELSLQDDVITKKSFRFSQDPRLSQFTFMLDNYQFTAKIPENDANVHSTAGQSPFVCRFEEETSKNHKYDRYYTIQDDFPSIYLVGRENISDTEDDLRKAQRMQFKGYLLFFDQLLADFLMRINSARHLLSWEKYSHFDDWKEHQLGYMHRVLTGSDIDDFEKIVEKKTYGDWYEKHIFDAQGELKQRNMALNHLLARFNEDFVKYSVLQYIAQEDEGHDVTKREYEQMDSKTNLLRYLPYLGYHRARAIDYTQPLTLDPNYKGEDFNDGNYYAIERKLSVAFGVKNYHPARHLHPKVIQMKENIIEFEDNREVDYAETFGIHLYEHCLYAPVEKETEPFLRQYRSENEHEYVEDPYSMKVTAVLPGWLNVTQNYQFRELVEKSIQEMFPAHIAVKICWIGPRQMMDIENQHDDVLKDMEHGYSDLGHLTAFVQTLSHLKNMYQSAKMASEKEVSTNRYSRLDYTTLEPHDYYWQRNNK</sequence>
<name>A0A3S0P955_9BACT</name>
<accession>A0A3S0P955</accession>
<gene>
    <name evidence="1" type="ORF">EHV08_00650</name>
</gene>
<dbReference type="Proteomes" id="UP000278983">
    <property type="component" value="Unassembled WGS sequence"/>
</dbReference>
<organism evidence="1 2">
    <name type="scientific">Prevotella koreensis</name>
    <dbReference type="NCBI Taxonomy" id="2490854"/>
    <lineage>
        <taxon>Bacteria</taxon>
        <taxon>Pseudomonadati</taxon>
        <taxon>Bacteroidota</taxon>
        <taxon>Bacteroidia</taxon>
        <taxon>Bacteroidales</taxon>
        <taxon>Prevotellaceae</taxon>
        <taxon>Prevotella</taxon>
    </lineage>
</organism>
<dbReference type="RefSeq" id="WP_126677525.1">
    <property type="nucleotide sequence ID" value="NZ_RYYU01000001.1"/>
</dbReference>
<keyword evidence="2" id="KW-1185">Reference proteome</keyword>
<evidence type="ECO:0000313" key="1">
    <source>
        <dbReference type="EMBL" id="RUL58422.1"/>
    </source>
</evidence>
<protein>
    <submittedName>
        <fullName evidence="1">Uncharacterized protein</fullName>
    </submittedName>
</protein>
<reference evidence="1 2" key="1">
    <citation type="submission" date="2018-12" db="EMBL/GenBank/DDBJ databases">
        <title>Genome sequencing of Prevotella sp. KCOM 3155 (= JS262).</title>
        <authorList>
            <person name="Kook J.-K."/>
            <person name="Park S.-N."/>
            <person name="Lim Y.K."/>
        </authorList>
    </citation>
    <scope>NUCLEOTIDE SEQUENCE [LARGE SCALE GENOMIC DNA]</scope>
    <source>
        <strain evidence="1 2">KCOM 3155</strain>
    </source>
</reference>
<comment type="caution">
    <text evidence="1">The sequence shown here is derived from an EMBL/GenBank/DDBJ whole genome shotgun (WGS) entry which is preliminary data.</text>
</comment>
<dbReference type="OrthoDB" id="8263000at2"/>
<evidence type="ECO:0000313" key="2">
    <source>
        <dbReference type="Proteomes" id="UP000278983"/>
    </source>
</evidence>
<proteinExistence type="predicted"/>
<dbReference type="EMBL" id="RYYU01000001">
    <property type="protein sequence ID" value="RUL58422.1"/>
    <property type="molecule type" value="Genomic_DNA"/>
</dbReference>
<dbReference type="AlphaFoldDB" id="A0A3S0P955"/>